<dbReference type="GO" id="GO:0003700">
    <property type="term" value="F:DNA-binding transcription factor activity"/>
    <property type="evidence" value="ECO:0007669"/>
    <property type="project" value="TreeGrafter"/>
</dbReference>
<keyword evidence="3" id="KW-0804">Transcription</keyword>
<dbReference type="PRINTS" id="PR00455">
    <property type="entry name" value="HTHTETR"/>
</dbReference>
<evidence type="ECO:0000256" key="2">
    <source>
        <dbReference type="ARBA" id="ARBA00023125"/>
    </source>
</evidence>
<dbReference type="InterPro" id="IPR009057">
    <property type="entry name" value="Homeodomain-like_sf"/>
</dbReference>
<dbReference type="AlphaFoldDB" id="A0A4Y3NF74"/>
<dbReference type="Pfam" id="PF00440">
    <property type="entry name" value="TetR_N"/>
    <property type="match status" value="1"/>
</dbReference>
<evidence type="ECO:0000259" key="5">
    <source>
        <dbReference type="PROSITE" id="PS50977"/>
    </source>
</evidence>
<evidence type="ECO:0000256" key="3">
    <source>
        <dbReference type="ARBA" id="ARBA00023163"/>
    </source>
</evidence>
<feature type="domain" description="HTH tetR-type" evidence="5">
    <location>
        <begin position="5"/>
        <end position="65"/>
    </location>
</feature>
<evidence type="ECO:0000256" key="1">
    <source>
        <dbReference type="ARBA" id="ARBA00023015"/>
    </source>
</evidence>
<gene>
    <name evidence="6" type="ORF">AAU01_18500</name>
</gene>
<dbReference type="PANTHER" id="PTHR30055:SF234">
    <property type="entry name" value="HTH-TYPE TRANSCRIPTIONAL REGULATOR BETI"/>
    <property type="match status" value="1"/>
</dbReference>
<evidence type="ECO:0000313" key="6">
    <source>
        <dbReference type="EMBL" id="GEB19095.1"/>
    </source>
</evidence>
<evidence type="ECO:0000256" key="4">
    <source>
        <dbReference type="PROSITE-ProRule" id="PRU00335"/>
    </source>
</evidence>
<dbReference type="GO" id="GO:0000976">
    <property type="term" value="F:transcription cis-regulatory region binding"/>
    <property type="evidence" value="ECO:0007669"/>
    <property type="project" value="TreeGrafter"/>
</dbReference>
<keyword evidence="7" id="KW-1185">Reference proteome</keyword>
<keyword evidence="1" id="KW-0805">Transcription regulation</keyword>
<dbReference type="PANTHER" id="PTHR30055">
    <property type="entry name" value="HTH-TYPE TRANSCRIPTIONAL REGULATOR RUTR"/>
    <property type="match status" value="1"/>
</dbReference>
<accession>A0A4Y3NF74</accession>
<protein>
    <recommendedName>
        <fullName evidence="5">HTH tetR-type domain-containing protein</fullName>
    </recommendedName>
</protein>
<dbReference type="Proteomes" id="UP000317715">
    <property type="component" value="Unassembled WGS sequence"/>
</dbReference>
<sequence>MRPGATARDEILDAAAELFTSQGFANTSTRAIADAVGIRQSSLYHHFSTKDELLGELLGGTVSTSLAFARTVNDHKGDDRDVLAAAARLHAVVLFDGSQLCNSRWNLGVLYHLPEARARIFQPFMAARNELRTIYGELGRELAAVARSDASLGDTAFRLVESLINLRADGLIAADSASTTADTVLILAGLREELPGVRAAGAELIRRFGGLPELMAG</sequence>
<organism evidence="6 7">
    <name type="scientific">Paenarthrobacter aurescens</name>
    <name type="common">Arthrobacter aurescens</name>
    <dbReference type="NCBI Taxonomy" id="43663"/>
    <lineage>
        <taxon>Bacteria</taxon>
        <taxon>Bacillati</taxon>
        <taxon>Actinomycetota</taxon>
        <taxon>Actinomycetes</taxon>
        <taxon>Micrococcales</taxon>
        <taxon>Micrococcaceae</taxon>
        <taxon>Paenarthrobacter</taxon>
    </lineage>
</organism>
<dbReference type="PROSITE" id="PS50977">
    <property type="entry name" value="HTH_TETR_2"/>
    <property type="match status" value="1"/>
</dbReference>
<feature type="DNA-binding region" description="H-T-H motif" evidence="4">
    <location>
        <begin position="28"/>
        <end position="47"/>
    </location>
</feature>
<name>A0A4Y3NF74_PAEAU</name>
<dbReference type="InterPro" id="IPR050109">
    <property type="entry name" value="HTH-type_TetR-like_transc_reg"/>
</dbReference>
<dbReference type="Gene3D" id="1.10.357.10">
    <property type="entry name" value="Tetracycline Repressor, domain 2"/>
    <property type="match status" value="1"/>
</dbReference>
<keyword evidence="2 4" id="KW-0238">DNA-binding</keyword>
<comment type="caution">
    <text evidence="6">The sequence shown here is derived from an EMBL/GenBank/DDBJ whole genome shotgun (WGS) entry which is preliminary data.</text>
</comment>
<dbReference type="InterPro" id="IPR001647">
    <property type="entry name" value="HTH_TetR"/>
</dbReference>
<dbReference type="EMBL" id="BJMD01000010">
    <property type="protein sequence ID" value="GEB19095.1"/>
    <property type="molecule type" value="Genomic_DNA"/>
</dbReference>
<evidence type="ECO:0000313" key="7">
    <source>
        <dbReference type="Proteomes" id="UP000317715"/>
    </source>
</evidence>
<reference evidence="6 7" key="1">
    <citation type="submission" date="2019-06" db="EMBL/GenBank/DDBJ databases">
        <title>Whole genome shotgun sequence of Paenarthrobacter aurescens NBRC 12136.</title>
        <authorList>
            <person name="Hosoyama A."/>
            <person name="Uohara A."/>
            <person name="Ohji S."/>
            <person name="Ichikawa N."/>
        </authorList>
    </citation>
    <scope>NUCLEOTIDE SEQUENCE [LARGE SCALE GENOMIC DNA]</scope>
    <source>
        <strain evidence="6 7">NBRC 12136</strain>
    </source>
</reference>
<dbReference type="SUPFAM" id="SSF46689">
    <property type="entry name" value="Homeodomain-like"/>
    <property type="match status" value="1"/>
</dbReference>
<proteinExistence type="predicted"/>